<feature type="transmembrane region" description="Helical" evidence="2">
    <location>
        <begin position="235"/>
        <end position="255"/>
    </location>
</feature>
<sequence>MRKRGAALALLSLLAAAGTMFGVAQAAVPAATLGTLTVEDVAKKGTDVNAPHYTTSAGCPADADSYNLFIYGPGVFEPGLIGTTTTDVGIAHDAGFPIFQGLSFKDIAVDNQGTVQPGRYDIVANCVDGFSQEVKGTFTMPLWFTDATHYTVTDPASPPTTTTTTTSSSGHTSTTTPTETTSPAPETSTTTSTTESATSTDPGGVAPTDTTPRGPGGDTPSNPGDKKLASTGVPAGLLTLAGLGLLGVGILAVLVTRRRREVARSAWPE</sequence>
<name>A0A419IA33_9PSEU</name>
<keyword evidence="2" id="KW-1133">Transmembrane helix</keyword>
<reference evidence="4 5" key="1">
    <citation type="submission" date="2018-09" db="EMBL/GenBank/DDBJ databases">
        <title>YIM PH 21725 draft genome.</title>
        <authorList>
            <person name="Miao C."/>
        </authorList>
    </citation>
    <scope>NUCLEOTIDE SEQUENCE [LARGE SCALE GENOMIC DNA]</scope>
    <source>
        <strain evidence="5">YIM PH21725</strain>
    </source>
</reference>
<keyword evidence="2" id="KW-0472">Membrane</keyword>
<evidence type="ECO:0000256" key="2">
    <source>
        <dbReference type="SAM" id="Phobius"/>
    </source>
</evidence>
<feature type="region of interest" description="Disordered" evidence="1">
    <location>
        <begin position="150"/>
        <end position="228"/>
    </location>
</feature>
<accession>A0A419IA33</accession>
<keyword evidence="5" id="KW-1185">Reference proteome</keyword>
<dbReference type="Proteomes" id="UP000285112">
    <property type="component" value="Unassembled WGS sequence"/>
</dbReference>
<keyword evidence="3" id="KW-0732">Signal</keyword>
<proteinExistence type="predicted"/>
<organism evidence="4 5">
    <name type="scientific">Amycolatopsis panacis</name>
    <dbReference type="NCBI Taxonomy" id="2340917"/>
    <lineage>
        <taxon>Bacteria</taxon>
        <taxon>Bacillati</taxon>
        <taxon>Actinomycetota</taxon>
        <taxon>Actinomycetes</taxon>
        <taxon>Pseudonocardiales</taxon>
        <taxon>Pseudonocardiaceae</taxon>
        <taxon>Amycolatopsis</taxon>
    </lineage>
</organism>
<dbReference type="RefSeq" id="WP_120021980.1">
    <property type="nucleotide sequence ID" value="NZ_QZFV01000054.1"/>
</dbReference>
<evidence type="ECO:0000256" key="1">
    <source>
        <dbReference type="SAM" id="MobiDB-lite"/>
    </source>
</evidence>
<evidence type="ECO:0000313" key="5">
    <source>
        <dbReference type="Proteomes" id="UP000285112"/>
    </source>
</evidence>
<feature type="chain" id="PRO_5019414640" evidence="3">
    <location>
        <begin position="27"/>
        <end position="269"/>
    </location>
</feature>
<protein>
    <submittedName>
        <fullName evidence="4">LPXTG cell wall anchor domain-containing protein</fullName>
    </submittedName>
</protein>
<evidence type="ECO:0000256" key="3">
    <source>
        <dbReference type="SAM" id="SignalP"/>
    </source>
</evidence>
<comment type="caution">
    <text evidence="4">The sequence shown here is derived from an EMBL/GenBank/DDBJ whole genome shotgun (WGS) entry which is preliminary data.</text>
</comment>
<keyword evidence="2" id="KW-0812">Transmembrane</keyword>
<gene>
    <name evidence="4" type="ORF">D5S19_04040</name>
</gene>
<feature type="compositionally biased region" description="Low complexity" evidence="1">
    <location>
        <begin position="151"/>
        <end position="200"/>
    </location>
</feature>
<dbReference type="NCBIfam" id="TIGR01167">
    <property type="entry name" value="LPXTG_anchor"/>
    <property type="match status" value="1"/>
</dbReference>
<dbReference type="OrthoDB" id="3298787at2"/>
<dbReference type="EMBL" id="QZFV01000054">
    <property type="protein sequence ID" value="RJQ89632.1"/>
    <property type="molecule type" value="Genomic_DNA"/>
</dbReference>
<evidence type="ECO:0000313" key="4">
    <source>
        <dbReference type="EMBL" id="RJQ89632.1"/>
    </source>
</evidence>
<feature type="signal peptide" evidence="3">
    <location>
        <begin position="1"/>
        <end position="26"/>
    </location>
</feature>
<dbReference type="AlphaFoldDB" id="A0A419IA33"/>